<feature type="signal peptide" evidence="3">
    <location>
        <begin position="1"/>
        <end position="21"/>
    </location>
</feature>
<dbReference type="Proteomes" id="UP000074382">
    <property type="component" value="Unassembled WGS sequence"/>
</dbReference>
<dbReference type="STRING" id="665004.AC529_06390"/>
<keyword evidence="2" id="KW-0804">Transcription</keyword>
<dbReference type="InterPro" id="IPR013196">
    <property type="entry name" value="HTH_11"/>
</dbReference>
<dbReference type="InterPro" id="IPR057727">
    <property type="entry name" value="WCX_dom"/>
</dbReference>
<dbReference type="Pfam" id="PF25583">
    <property type="entry name" value="WCX"/>
    <property type="match status" value="1"/>
</dbReference>
<dbReference type="SUPFAM" id="SSF46785">
    <property type="entry name" value="Winged helix' DNA-binding domain"/>
    <property type="match status" value="1"/>
</dbReference>
<dbReference type="OrthoDB" id="3171994at2"/>
<sequence>MRASRLLSLLLLLQNRGRLTAAQIAAELEVSERTVYRDVESLSAAGVPVYAERGAGGGYRLVDGYRTRLTGLNSGEADSVFLAAVPQAAAELGLGAEMAAAHRKLLAALPEGMRERAQRVRDRFHLDAPAWFRDPDRAPHLAAIASAVWEQQVVEVRYRRWRAEPVVHVLAPLGVVLKSGLWYFVALPYPAAPGRGPLTFRASRVEELTVTGERFDRPDGFDLAAYWEAWSREFEAGLYRHTARVLLTERGLELLRAASPPVLHDALAAAEPQPGGRLLARVPFETVEQAVAQFAQCGPDAEVLEPRELRERLLALARAMVRRYAD</sequence>
<protein>
    <submittedName>
        <fullName evidence="5">Transcriptional regulator</fullName>
    </submittedName>
</protein>
<dbReference type="Gene3D" id="1.10.10.10">
    <property type="entry name" value="Winged helix-like DNA-binding domain superfamily/Winged helix DNA-binding domain"/>
    <property type="match status" value="1"/>
</dbReference>
<feature type="domain" description="HTH deoR-type" evidence="4">
    <location>
        <begin position="2"/>
        <end position="57"/>
    </location>
</feature>
<evidence type="ECO:0000313" key="5">
    <source>
        <dbReference type="EMBL" id="KUP97469.1"/>
    </source>
</evidence>
<dbReference type="GO" id="GO:0003700">
    <property type="term" value="F:DNA-binding transcription factor activity"/>
    <property type="evidence" value="ECO:0007669"/>
    <property type="project" value="InterPro"/>
</dbReference>
<evidence type="ECO:0000256" key="2">
    <source>
        <dbReference type="ARBA" id="ARBA00023163"/>
    </source>
</evidence>
<keyword evidence="1" id="KW-0805">Transcription regulation</keyword>
<keyword evidence="3" id="KW-0732">Signal</keyword>
<keyword evidence="6" id="KW-1185">Reference proteome</keyword>
<evidence type="ECO:0000256" key="3">
    <source>
        <dbReference type="SAM" id="SignalP"/>
    </source>
</evidence>
<evidence type="ECO:0000313" key="6">
    <source>
        <dbReference type="Proteomes" id="UP000074382"/>
    </source>
</evidence>
<accession>A0A147KJS2</accession>
<dbReference type="PROSITE" id="PS51000">
    <property type="entry name" value="HTH_DEOR_2"/>
    <property type="match status" value="1"/>
</dbReference>
<dbReference type="Pfam" id="PF08279">
    <property type="entry name" value="HTH_11"/>
    <property type="match status" value="1"/>
</dbReference>
<dbReference type="PANTHER" id="PTHR34580:SF1">
    <property type="entry name" value="PROTEIN PAFC"/>
    <property type="match status" value="1"/>
</dbReference>
<evidence type="ECO:0000259" key="4">
    <source>
        <dbReference type="PROSITE" id="PS51000"/>
    </source>
</evidence>
<comment type="caution">
    <text evidence="5">The sequence shown here is derived from an EMBL/GenBank/DDBJ whole genome shotgun (WGS) entry which is preliminary data.</text>
</comment>
<evidence type="ECO:0000256" key="1">
    <source>
        <dbReference type="ARBA" id="ARBA00023015"/>
    </source>
</evidence>
<dbReference type="InterPro" id="IPR001034">
    <property type="entry name" value="DeoR_HTH"/>
</dbReference>
<name>A0A147KJS2_THECS</name>
<dbReference type="PATRIC" id="fig|665004.4.peg.3132"/>
<dbReference type="PANTHER" id="PTHR34580">
    <property type="match status" value="1"/>
</dbReference>
<dbReference type="InterPro" id="IPR036390">
    <property type="entry name" value="WH_DNA-bd_sf"/>
</dbReference>
<organism evidence="5 6">
    <name type="scientific">Thermobifida cellulosilytica TB100</name>
    <dbReference type="NCBI Taxonomy" id="665004"/>
    <lineage>
        <taxon>Bacteria</taxon>
        <taxon>Bacillati</taxon>
        <taxon>Actinomycetota</taxon>
        <taxon>Actinomycetes</taxon>
        <taxon>Streptosporangiales</taxon>
        <taxon>Nocardiopsidaceae</taxon>
        <taxon>Thermobifida</taxon>
    </lineage>
</organism>
<reference evidence="6" key="1">
    <citation type="journal article" date="2017" name="Acta Aliment.">
        <title>Plant polysaccharide degrading enzyme system of Thermpbifida cellulosilytica TB100 revealed by de novo genome project data.</title>
        <authorList>
            <person name="Toth A."/>
            <person name="Baka E."/>
            <person name="Luzics S."/>
            <person name="Bata-Vidacs I."/>
            <person name="Nagy I."/>
            <person name="Balint B."/>
            <person name="Herceg R."/>
            <person name="Olasz F."/>
            <person name="Wilk T."/>
            <person name="Nagy T."/>
            <person name="Kriszt B."/>
            <person name="Nagy I."/>
            <person name="Kukolya J."/>
        </authorList>
    </citation>
    <scope>NUCLEOTIDE SEQUENCE [LARGE SCALE GENOMIC DNA]</scope>
    <source>
        <strain evidence="6">TB100</strain>
    </source>
</reference>
<proteinExistence type="predicted"/>
<dbReference type="AlphaFoldDB" id="A0A147KJS2"/>
<dbReference type="InterPro" id="IPR051534">
    <property type="entry name" value="CBASS_pafABC_assoc_protein"/>
</dbReference>
<dbReference type="PROSITE" id="PS52050">
    <property type="entry name" value="WYL"/>
    <property type="match status" value="1"/>
</dbReference>
<dbReference type="InterPro" id="IPR026881">
    <property type="entry name" value="WYL_dom"/>
</dbReference>
<dbReference type="EMBL" id="LGEM01000024">
    <property type="protein sequence ID" value="KUP97469.1"/>
    <property type="molecule type" value="Genomic_DNA"/>
</dbReference>
<feature type="chain" id="PRO_5039377195" evidence="3">
    <location>
        <begin position="22"/>
        <end position="326"/>
    </location>
</feature>
<dbReference type="InterPro" id="IPR036388">
    <property type="entry name" value="WH-like_DNA-bd_sf"/>
</dbReference>
<dbReference type="RefSeq" id="WP_068757455.1">
    <property type="nucleotide sequence ID" value="NZ_KQ950183.1"/>
</dbReference>
<dbReference type="Pfam" id="PF13280">
    <property type="entry name" value="WYL"/>
    <property type="match status" value="1"/>
</dbReference>
<gene>
    <name evidence="5" type="ORF">AC529_06390</name>
</gene>